<dbReference type="EMBL" id="CATOUU010000526">
    <property type="protein sequence ID" value="CAI9932825.1"/>
    <property type="molecule type" value="Genomic_DNA"/>
</dbReference>
<accession>A0AA86P9R0</accession>
<reference evidence="2 3" key="2">
    <citation type="submission" date="2024-07" db="EMBL/GenBank/DDBJ databases">
        <authorList>
            <person name="Akdeniz Z."/>
        </authorList>
    </citation>
    <scope>NUCLEOTIDE SEQUENCE [LARGE SCALE GENOMIC DNA]</scope>
</reference>
<keyword evidence="3" id="KW-1185">Reference proteome</keyword>
<proteinExistence type="predicted"/>
<organism evidence="1">
    <name type="scientific">Hexamita inflata</name>
    <dbReference type="NCBI Taxonomy" id="28002"/>
    <lineage>
        <taxon>Eukaryota</taxon>
        <taxon>Metamonada</taxon>
        <taxon>Diplomonadida</taxon>
        <taxon>Hexamitidae</taxon>
        <taxon>Hexamitinae</taxon>
        <taxon>Hexamita</taxon>
    </lineage>
</organism>
<protein>
    <submittedName>
        <fullName evidence="2">Hypothetical_protein</fullName>
    </submittedName>
</protein>
<evidence type="ECO:0000313" key="1">
    <source>
        <dbReference type="EMBL" id="CAI9932825.1"/>
    </source>
</evidence>
<evidence type="ECO:0000313" key="2">
    <source>
        <dbReference type="EMBL" id="CAL6053404.1"/>
    </source>
</evidence>
<evidence type="ECO:0000313" key="3">
    <source>
        <dbReference type="Proteomes" id="UP001642409"/>
    </source>
</evidence>
<dbReference type="EMBL" id="CAXDID020000196">
    <property type="protein sequence ID" value="CAL6053404.1"/>
    <property type="molecule type" value="Genomic_DNA"/>
</dbReference>
<gene>
    <name evidence="1" type="ORF">HINF_LOCUS20470</name>
    <name evidence="2" type="ORF">HINF_LOCUS45319</name>
</gene>
<dbReference type="AlphaFoldDB" id="A0AA86P9R0"/>
<dbReference type="Proteomes" id="UP001642409">
    <property type="component" value="Unassembled WGS sequence"/>
</dbReference>
<comment type="caution">
    <text evidence="1">The sequence shown here is derived from an EMBL/GenBank/DDBJ whole genome shotgun (WGS) entry which is preliminary data.</text>
</comment>
<name>A0AA86P9R0_9EUKA</name>
<reference evidence="1" key="1">
    <citation type="submission" date="2023-06" db="EMBL/GenBank/DDBJ databases">
        <authorList>
            <person name="Kurt Z."/>
        </authorList>
    </citation>
    <scope>NUCLEOTIDE SEQUENCE</scope>
</reference>
<sequence length="187" mass="21658">MRQWYSGSTAPFQGVDPGSTPGQRIILLLFYYFQNNILLKRLLTIKLMLELVHSKTFSATKSSKFPVLKNKHVIVLDEQIEGNERQRLFELIIKAFKGNQNSIDYVKNKMFINLFKFEVKEPKSNKMPIVILSSYQDNGTRAQYLNTSKIETPFDFIAEMTEALTYICQQKVKTLPMIDGELVTKCF</sequence>